<accession>A0A8S3QCL9</accession>
<organism evidence="1 2">
    <name type="scientific">Mytilus edulis</name>
    <name type="common">Blue mussel</name>
    <dbReference type="NCBI Taxonomy" id="6550"/>
    <lineage>
        <taxon>Eukaryota</taxon>
        <taxon>Metazoa</taxon>
        <taxon>Spiralia</taxon>
        <taxon>Lophotrochozoa</taxon>
        <taxon>Mollusca</taxon>
        <taxon>Bivalvia</taxon>
        <taxon>Autobranchia</taxon>
        <taxon>Pteriomorphia</taxon>
        <taxon>Mytilida</taxon>
        <taxon>Mytiloidea</taxon>
        <taxon>Mytilidae</taxon>
        <taxon>Mytilinae</taxon>
        <taxon>Mytilus</taxon>
    </lineage>
</organism>
<dbReference type="OrthoDB" id="10334253at2759"/>
<name>A0A8S3QCL9_MYTED</name>
<dbReference type="GO" id="GO:0007088">
    <property type="term" value="P:regulation of mitotic nuclear division"/>
    <property type="evidence" value="ECO:0007669"/>
    <property type="project" value="TreeGrafter"/>
</dbReference>
<dbReference type="PANTHER" id="PTHR21603">
    <property type="entry name" value="ANTIGEN KI-67-LIKE PROTEIN"/>
    <property type="match status" value="1"/>
</dbReference>
<dbReference type="AlphaFoldDB" id="A0A8S3QCL9"/>
<evidence type="ECO:0000313" key="1">
    <source>
        <dbReference type="EMBL" id="CAG2191544.1"/>
    </source>
</evidence>
<dbReference type="GO" id="GO:0051983">
    <property type="term" value="P:regulation of chromosome segregation"/>
    <property type="evidence" value="ECO:0007669"/>
    <property type="project" value="TreeGrafter"/>
</dbReference>
<dbReference type="SUPFAM" id="SSF49879">
    <property type="entry name" value="SMAD/FHA domain"/>
    <property type="match status" value="1"/>
</dbReference>
<gene>
    <name evidence="1" type="ORF">MEDL_6740</name>
</gene>
<evidence type="ECO:0000313" key="2">
    <source>
        <dbReference type="Proteomes" id="UP000683360"/>
    </source>
</evidence>
<proteinExistence type="predicted"/>
<dbReference type="Gene3D" id="2.60.200.20">
    <property type="match status" value="1"/>
</dbReference>
<dbReference type="InterPro" id="IPR008984">
    <property type="entry name" value="SMAD_FHA_dom_sf"/>
</dbReference>
<evidence type="ECO:0008006" key="3">
    <source>
        <dbReference type="Google" id="ProtNLM"/>
    </source>
</evidence>
<protein>
    <recommendedName>
        <fullName evidence="3">ZAD domain-containing protein</fullName>
    </recommendedName>
</protein>
<dbReference type="GO" id="GO:0005634">
    <property type="term" value="C:nucleus"/>
    <property type="evidence" value="ECO:0007669"/>
    <property type="project" value="TreeGrafter"/>
</dbReference>
<dbReference type="PANTHER" id="PTHR21603:SF18">
    <property type="entry name" value="ANTIGEN KI-67-LIKE PROTEIN"/>
    <property type="match status" value="1"/>
</dbReference>
<dbReference type="EMBL" id="CAJPWZ010000365">
    <property type="protein sequence ID" value="CAG2191544.1"/>
    <property type="molecule type" value="Genomic_DNA"/>
</dbReference>
<dbReference type="Proteomes" id="UP000683360">
    <property type="component" value="Unassembled WGS sequence"/>
</dbReference>
<reference evidence="1" key="1">
    <citation type="submission" date="2021-03" db="EMBL/GenBank/DDBJ databases">
        <authorList>
            <person name="Bekaert M."/>
        </authorList>
    </citation>
    <scope>NUCLEOTIDE SEQUENCE</scope>
</reference>
<sequence>MLGGIIVIERSGIDGAKFPLTVRNCLLGRDKDCDIIINHTNVSNHGKMESEFDCRLCGKSEKKITHRHLPCEKSKHARDIKLALNIEIENDPPFLSNFICESCRLKLVRWRKDVNKNKKAKINIEVVEIESAISCPSHNQTVLGKEDRVLLSICVDSDLNCRIIVLEKVVKFENILENSTSINDASIVEKLMNKISCMKVCPGNDDFSDICRYRFPSTLAKFRNTEDILIASEEHLAHRTTIRTVACGMLCDSQQERCSNCQVFRPNLFMQRSRMKTIHQKQS</sequence>
<dbReference type="GO" id="GO:0005694">
    <property type="term" value="C:chromosome"/>
    <property type="evidence" value="ECO:0007669"/>
    <property type="project" value="TreeGrafter"/>
</dbReference>
<keyword evidence="2" id="KW-1185">Reference proteome</keyword>
<comment type="caution">
    <text evidence="1">The sequence shown here is derived from an EMBL/GenBank/DDBJ whole genome shotgun (WGS) entry which is preliminary data.</text>
</comment>